<sequence>MGMRVLFRTLFLAVLAVALVTGCSKGGAGNTVQLGYQPTSEQEIIANMLKKLIEANSSLKVEMVGGLGGTPVVLKAMQNNDIQISAVRYVGTDLTSSLGMTEFPKDPAAAFDLVKQGVKEKFDQEWFPSYGFDNTYIFTVRKDIAEKYGLKKISDLQAHAAEMKLATDAGWLERTNDGYPAFKKEYGLEFAKAIPMDIGLVYKAVKNGDVDIVLAYSTDSRLKEYDLVTLEDDKHFFPNYTASPVVRNDALKKHPELADILNKLAGKIDTKTMTALNYQADVEKLEPAEIAQKFLTEQGLLQP</sequence>
<name>A0A3M8ATL9_9BACL</name>
<evidence type="ECO:0000313" key="4">
    <source>
        <dbReference type="Proteomes" id="UP000276178"/>
    </source>
</evidence>
<feature type="chain" id="PRO_5039027077" evidence="1">
    <location>
        <begin position="29"/>
        <end position="303"/>
    </location>
</feature>
<dbReference type="OrthoDB" id="9801163at2"/>
<keyword evidence="1" id="KW-0732">Signal</keyword>
<proteinExistence type="predicted"/>
<dbReference type="PROSITE" id="PS51257">
    <property type="entry name" value="PROKAR_LIPOPROTEIN"/>
    <property type="match status" value="1"/>
</dbReference>
<dbReference type="Proteomes" id="UP000276178">
    <property type="component" value="Unassembled WGS sequence"/>
</dbReference>
<evidence type="ECO:0000313" key="3">
    <source>
        <dbReference type="EMBL" id="RNB54489.1"/>
    </source>
</evidence>
<dbReference type="GO" id="GO:0022857">
    <property type="term" value="F:transmembrane transporter activity"/>
    <property type="evidence" value="ECO:0007669"/>
    <property type="project" value="InterPro"/>
</dbReference>
<comment type="caution">
    <text evidence="3">The sequence shown here is derived from an EMBL/GenBank/DDBJ whole genome shotgun (WGS) entry which is preliminary data.</text>
</comment>
<dbReference type="Pfam" id="PF04069">
    <property type="entry name" value="OpuAC"/>
    <property type="match status" value="1"/>
</dbReference>
<accession>A0A3M8ATL9</accession>
<dbReference type="AlphaFoldDB" id="A0A3M8ATL9"/>
<feature type="signal peptide" evidence="1">
    <location>
        <begin position="1"/>
        <end position="28"/>
    </location>
</feature>
<dbReference type="Gene3D" id="3.40.190.10">
    <property type="entry name" value="Periplasmic binding protein-like II"/>
    <property type="match status" value="1"/>
</dbReference>
<dbReference type="CDD" id="cd13608">
    <property type="entry name" value="PBP2_OpuCC_like"/>
    <property type="match status" value="1"/>
</dbReference>
<feature type="domain" description="ABC-type glycine betaine transport system substrate-binding" evidence="2">
    <location>
        <begin position="31"/>
        <end position="297"/>
    </location>
</feature>
<protein>
    <submittedName>
        <fullName evidence="3">Osmoprotectant ABC transporter substrate-binding protein</fullName>
    </submittedName>
</protein>
<organism evidence="3 4">
    <name type="scientific">Brevibacillus agri</name>
    <dbReference type="NCBI Taxonomy" id="51101"/>
    <lineage>
        <taxon>Bacteria</taxon>
        <taxon>Bacillati</taxon>
        <taxon>Bacillota</taxon>
        <taxon>Bacilli</taxon>
        <taxon>Bacillales</taxon>
        <taxon>Paenibacillaceae</taxon>
        <taxon>Brevibacillus</taxon>
    </lineage>
</organism>
<dbReference type="Gene3D" id="3.40.190.120">
    <property type="entry name" value="Osmoprotection protein (prox), domain 2"/>
    <property type="match status" value="1"/>
</dbReference>
<dbReference type="SUPFAM" id="SSF53850">
    <property type="entry name" value="Periplasmic binding protein-like II"/>
    <property type="match status" value="1"/>
</dbReference>
<dbReference type="EMBL" id="RHHN01000039">
    <property type="protein sequence ID" value="RNB54489.1"/>
    <property type="molecule type" value="Genomic_DNA"/>
</dbReference>
<dbReference type="InterPro" id="IPR007210">
    <property type="entry name" value="ABC_Gly_betaine_transp_sub-bd"/>
</dbReference>
<evidence type="ECO:0000256" key="1">
    <source>
        <dbReference type="SAM" id="SignalP"/>
    </source>
</evidence>
<evidence type="ECO:0000259" key="2">
    <source>
        <dbReference type="Pfam" id="PF04069"/>
    </source>
</evidence>
<dbReference type="GO" id="GO:0043190">
    <property type="term" value="C:ATP-binding cassette (ABC) transporter complex"/>
    <property type="evidence" value="ECO:0007669"/>
    <property type="project" value="InterPro"/>
</dbReference>
<reference evidence="3 4" key="1">
    <citation type="submission" date="2018-10" db="EMBL/GenBank/DDBJ databases">
        <title>Phylogenomics of Brevibacillus.</title>
        <authorList>
            <person name="Dunlap C."/>
        </authorList>
    </citation>
    <scope>NUCLEOTIDE SEQUENCE [LARGE SCALE GENOMIC DNA]</scope>
    <source>
        <strain evidence="3 4">NRRL NRS 1219</strain>
    </source>
</reference>
<gene>
    <name evidence="3" type="ORF">EB820_13800</name>
</gene>